<dbReference type="AlphaFoldDB" id="A0AAW2HM84"/>
<organism evidence="3">
    <name type="scientific">Menopon gallinae</name>
    <name type="common">poultry shaft louse</name>
    <dbReference type="NCBI Taxonomy" id="328185"/>
    <lineage>
        <taxon>Eukaryota</taxon>
        <taxon>Metazoa</taxon>
        <taxon>Ecdysozoa</taxon>
        <taxon>Arthropoda</taxon>
        <taxon>Hexapoda</taxon>
        <taxon>Insecta</taxon>
        <taxon>Pterygota</taxon>
        <taxon>Neoptera</taxon>
        <taxon>Paraneoptera</taxon>
        <taxon>Psocodea</taxon>
        <taxon>Troctomorpha</taxon>
        <taxon>Phthiraptera</taxon>
        <taxon>Amblycera</taxon>
        <taxon>Menoponidae</taxon>
        <taxon>Menopon</taxon>
    </lineage>
</organism>
<dbReference type="Gene3D" id="3.30.1380.10">
    <property type="match status" value="1"/>
</dbReference>
<dbReference type="PANTHER" id="PTHR11889:SF31">
    <property type="entry name" value="PROTEIN HEDGEHOG"/>
    <property type="match status" value="1"/>
</dbReference>
<feature type="domain" description="Hedgehog N-terminal signalling" evidence="2">
    <location>
        <begin position="47"/>
        <end position="123"/>
    </location>
</feature>
<dbReference type="SUPFAM" id="SSF55166">
    <property type="entry name" value="Hedgehog/DD-peptidase"/>
    <property type="match status" value="1"/>
</dbReference>
<evidence type="ECO:0000256" key="1">
    <source>
        <dbReference type="SAM" id="MobiDB-lite"/>
    </source>
</evidence>
<gene>
    <name evidence="3" type="ORF">PYX00_007903</name>
</gene>
<dbReference type="GO" id="GO:0007267">
    <property type="term" value="P:cell-cell signaling"/>
    <property type="evidence" value="ECO:0007669"/>
    <property type="project" value="InterPro"/>
</dbReference>
<name>A0AAW2HM84_9NEOP</name>
<dbReference type="InterPro" id="IPR009045">
    <property type="entry name" value="Zn_M74/Hedgehog-like"/>
</dbReference>
<dbReference type="EMBL" id="JARGDH010000004">
    <property type="protein sequence ID" value="KAL0270513.1"/>
    <property type="molecule type" value="Genomic_DNA"/>
</dbReference>
<dbReference type="GO" id="GO:0005509">
    <property type="term" value="F:calcium ion binding"/>
    <property type="evidence" value="ECO:0007669"/>
    <property type="project" value="TreeGrafter"/>
</dbReference>
<sequence length="128" mass="14024">MKLLVAPLLRLGLGGRGPHFMVREYSWPSILIKYLIMVSIMNTVSGCGPGRGAGRRRGVPKLKPLVFKQHVPNISENGLGASGSAEGRIQRDDPRFKDLMPNYNSDIIFKDEEGTGADRFMTQAPAGQ</sequence>
<protein>
    <recommendedName>
        <fullName evidence="2">Hedgehog N-terminal signalling domain-containing protein</fullName>
    </recommendedName>
</protein>
<dbReference type="GO" id="GO:0005615">
    <property type="term" value="C:extracellular space"/>
    <property type="evidence" value="ECO:0007669"/>
    <property type="project" value="TreeGrafter"/>
</dbReference>
<comment type="caution">
    <text evidence="3">The sequence shown here is derived from an EMBL/GenBank/DDBJ whole genome shotgun (WGS) entry which is preliminary data.</text>
</comment>
<feature type="region of interest" description="Disordered" evidence="1">
    <location>
        <begin position="74"/>
        <end position="95"/>
    </location>
</feature>
<proteinExistence type="predicted"/>
<dbReference type="PANTHER" id="PTHR11889">
    <property type="entry name" value="HEDGEHOG"/>
    <property type="match status" value="1"/>
</dbReference>
<dbReference type="InterPro" id="IPR050387">
    <property type="entry name" value="Hedgehog_Signaling"/>
</dbReference>
<evidence type="ECO:0000313" key="3">
    <source>
        <dbReference type="EMBL" id="KAL0270513.1"/>
    </source>
</evidence>
<evidence type="ECO:0000259" key="2">
    <source>
        <dbReference type="Pfam" id="PF01085"/>
    </source>
</evidence>
<dbReference type="GO" id="GO:0001708">
    <property type="term" value="P:cell fate specification"/>
    <property type="evidence" value="ECO:0007669"/>
    <property type="project" value="TreeGrafter"/>
</dbReference>
<dbReference type="GO" id="GO:0010468">
    <property type="term" value="P:regulation of gene expression"/>
    <property type="evidence" value="ECO:0007669"/>
    <property type="project" value="TreeGrafter"/>
</dbReference>
<dbReference type="InterPro" id="IPR000320">
    <property type="entry name" value="Hedgehog_signalling_dom"/>
</dbReference>
<accession>A0AAW2HM84</accession>
<dbReference type="GO" id="GO:0005113">
    <property type="term" value="F:patched binding"/>
    <property type="evidence" value="ECO:0007669"/>
    <property type="project" value="TreeGrafter"/>
</dbReference>
<dbReference type="Pfam" id="PF01085">
    <property type="entry name" value="HH_signal"/>
    <property type="match status" value="1"/>
</dbReference>
<dbReference type="GO" id="GO:0007224">
    <property type="term" value="P:smoothened signaling pathway"/>
    <property type="evidence" value="ECO:0007669"/>
    <property type="project" value="TreeGrafter"/>
</dbReference>
<reference evidence="3" key="1">
    <citation type="journal article" date="2024" name="Gigascience">
        <title>Chromosome-level genome of the poultry shaft louse Menopon gallinae provides insight into the host-switching and adaptive evolution of parasitic lice.</title>
        <authorList>
            <person name="Xu Y."/>
            <person name="Ma L."/>
            <person name="Liu S."/>
            <person name="Liang Y."/>
            <person name="Liu Q."/>
            <person name="He Z."/>
            <person name="Tian L."/>
            <person name="Duan Y."/>
            <person name="Cai W."/>
            <person name="Li H."/>
            <person name="Song F."/>
        </authorList>
    </citation>
    <scope>NUCLEOTIDE SEQUENCE</scope>
    <source>
        <strain evidence="3">Cailab_2023a</strain>
    </source>
</reference>